<evidence type="ECO:0000256" key="1">
    <source>
        <dbReference type="SAM" id="MobiDB-lite"/>
    </source>
</evidence>
<name>A0A1G5DW59_9BACT</name>
<proteinExistence type="predicted"/>
<reference evidence="3 4" key="1">
    <citation type="submission" date="2016-10" db="EMBL/GenBank/DDBJ databases">
        <authorList>
            <person name="de Groot N.N."/>
        </authorList>
    </citation>
    <scope>NUCLEOTIDE SEQUENCE [LARGE SCALE GENOMIC DNA]</scope>
    <source>
        <strain evidence="3 4">AA1</strain>
    </source>
</reference>
<feature type="region of interest" description="Disordered" evidence="1">
    <location>
        <begin position="1"/>
        <end position="37"/>
    </location>
</feature>
<evidence type="ECO:0000313" key="3">
    <source>
        <dbReference type="EMBL" id="SCY19043.1"/>
    </source>
</evidence>
<evidence type="ECO:0000313" key="4">
    <source>
        <dbReference type="Proteomes" id="UP000198870"/>
    </source>
</evidence>
<dbReference type="Pfam" id="PF13699">
    <property type="entry name" value="eCIS_core"/>
    <property type="match status" value="1"/>
</dbReference>
<protein>
    <recommendedName>
        <fullName evidence="2">eCIS core domain-containing protein</fullName>
    </recommendedName>
</protein>
<dbReference type="STRING" id="419481.SAMN05216233_10535"/>
<feature type="domain" description="eCIS core" evidence="2">
    <location>
        <begin position="122"/>
        <end position="199"/>
    </location>
</feature>
<gene>
    <name evidence="3" type="ORF">SAMN05216233_10535</name>
</gene>
<feature type="region of interest" description="Disordered" evidence="1">
    <location>
        <begin position="84"/>
        <end position="108"/>
    </location>
</feature>
<dbReference type="Proteomes" id="UP000198870">
    <property type="component" value="Unassembled WGS sequence"/>
</dbReference>
<keyword evidence="4" id="KW-1185">Reference proteome</keyword>
<dbReference type="AlphaFoldDB" id="A0A1G5DW59"/>
<dbReference type="EMBL" id="FMUX01000005">
    <property type="protein sequence ID" value="SCY19043.1"/>
    <property type="molecule type" value="Genomic_DNA"/>
</dbReference>
<evidence type="ECO:0000259" key="2">
    <source>
        <dbReference type="Pfam" id="PF13699"/>
    </source>
</evidence>
<dbReference type="InterPro" id="IPR025295">
    <property type="entry name" value="eCIS_core_dom"/>
</dbReference>
<sequence>MRTFSRHAKEAQESGPVLASTRPRGHSGPGRGMGSVHSLQRAVGNNGMQQWVQRGGETMPLPTVTVGGPGGEKAEEEAHRVARQVTSMPSSGPHGRALDGTPDISPAGPSLGVLGLNTPGRPLEPSTRAFMEPRFGRDFSGVRVHGDSESAHMASALHARAFAFGNHIVLGEGMPSAASDEGRQVMAHELTHVVQQKGAAPVIARLSPKDCATNCGKPDPVKRPATGKYSITAFADKEGSLFLLPLTHKVGHSWIRLEDDKGNSWTYGFWPQSGYNASNVTADVKGCVHHPDTSHTPTASQRFVITAAQFAAAMKVARKTCRDKPSYNLFGLQCTTFVKRVMAAAGQGAFGGFGLIWDSPNALNTWIRTHALQLGTSVTGGTSAPGKSGAGTFGLDLSYRHQFYSLLGTKLRLYGLGRAEVSKPVTSFTAGAGIELNPQKVWLPTPFLEAGGIFGDLNPEPGQSDIGAGATGSAGLRFNLDEVGYVGVEYNVVKDFARDDPTLHRFMVTAGFRLF</sequence>
<organism evidence="3 4">
    <name type="scientific">Desulfoluna spongiiphila</name>
    <dbReference type="NCBI Taxonomy" id="419481"/>
    <lineage>
        <taxon>Bacteria</taxon>
        <taxon>Pseudomonadati</taxon>
        <taxon>Thermodesulfobacteriota</taxon>
        <taxon>Desulfobacteria</taxon>
        <taxon>Desulfobacterales</taxon>
        <taxon>Desulfolunaceae</taxon>
        <taxon>Desulfoluna</taxon>
    </lineage>
</organism>
<accession>A0A1G5DW59</accession>
<dbReference type="OrthoDB" id="5400814at2"/>